<evidence type="ECO:0000256" key="1">
    <source>
        <dbReference type="SAM" id="MobiDB-lite"/>
    </source>
</evidence>
<comment type="caution">
    <text evidence="2">The sequence shown here is derived from an EMBL/GenBank/DDBJ whole genome shotgun (WGS) entry which is preliminary data.</text>
</comment>
<feature type="non-terminal residue" evidence="2">
    <location>
        <position position="68"/>
    </location>
</feature>
<sequence>MDKPADKPVDMPSDTPSDMPSDQGDQNSAPKIIKTDISKLKLDITSTNNTSKNDVLEALKKQEGLEKL</sequence>
<accession>A0A6D1ACR7</accession>
<dbReference type="EMBL" id="JAAHTE010000722">
    <property type="protein sequence ID" value="NEU03037.1"/>
    <property type="molecule type" value="Genomic_DNA"/>
</dbReference>
<evidence type="ECO:0000313" key="2">
    <source>
        <dbReference type="EMBL" id="NEU03037.1"/>
    </source>
</evidence>
<feature type="compositionally biased region" description="Polar residues" evidence="1">
    <location>
        <begin position="14"/>
        <end position="29"/>
    </location>
</feature>
<feature type="region of interest" description="Disordered" evidence="1">
    <location>
        <begin position="1"/>
        <end position="33"/>
    </location>
</feature>
<proteinExistence type="predicted"/>
<organism evidence="2">
    <name type="scientific">Escherichia coli</name>
    <dbReference type="NCBI Taxonomy" id="562"/>
    <lineage>
        <taxon>Bacteria</taxon>
        <taxon>Pseudomonadati</taxon>
        <taxon>Pseudomonadota</taxon>
        <taxon>Gammaproteobacteria</taxon>
        <taxon>Enterobacterales</taxon>
        <taxon>Enterobacteriaceae</taxon>
        <taxon>Escherichia</taxon>
    </lineage>
</organism>
<gene>
    <name evidence="2" type="ORF">G3563_29220</name>
</gene>
<reference evidence="2" key="1">
    <citation type="submission" date="2020-02" db="EMBL/GenBank/DDBJ databases">
        <title>Investigating the Use of Bacteriophages as New Decolonization Strategy for Intestinal Carriage of CTX-M-15-producing ST131 Escherichia coli: an In Vitro Continuous Culture System Model.</title>
        <authorList>
            <person name="Bernasconi O.J."/>
            <person name="Campos-Madueno E.I."/>
            <person name="Dona V."/>
            <person name="Perreten V."/>
            <person name="Carattoli A."/>
            <person name="Endimiani A."/>
        </authorList>
    </citation>
    <scope>NUCLEOTIDE SEQUENCE</scope>
    <source>
        <strain evidence="2">4901.28</strain>
    </source>
</reference>
<dbReference type="AlphaFoldDB" id="A0A6D1ACR7"/>
<name>A0A6D1ACR7_ECOLX</name>
<protein>
    <submittedName>
        <fullName evidence="2">BspA family leucine-rich repeat surface protein</fullName>
    </submittedName>
</protein>